<dbReference type="InterPro" id="IPR036770">
    <property type="entry name" value="Ankyrin_rpt-contain_sf"/>
</dbReference>
<dbReference type="EMBL" id="JAPFFF010000007">
    <property type="protein sequence ID" value="KAK8886564.1"/>
    <property type="molecule type" value="Genomic_DNA"/>
</dbReference>
<dbReference type="SUPFAM" id="SSF48403">
    <property type="entry name" value="Ankyrin repeat"/>
    <property type="match status" value="1"/>
</dbReference>
<keyword evidence="2 3" id="KW-0040">ANK repeat</keyword>
<dbReference type="Gene3D" id="1.25.40.20">
    <property type="entry name" value="Ankyrin repeat-containing domain"/>
    <property type="match status" value="1"/>
</dbReference>
<evidence type="ECO:0000313" key="5">
    <source>
        <dbReference type="EMBL" id="KAK8886564.1"/>
    </source>
</evidence>
<keyword evidence="1" id="KW-0677">Repeat</keyword>
<dbReference type="Proteomes" id="UP001470230">
    <property type="component" value="Unassembled WGS sequence"/>
</dbReference>
<dbReference type="PROSITE" id="PS50297">
    <property type="entry name" value="ANK_REP_REGION"/>
    <property type="match status" value="1"/>
</dbReference>
<reference evidence="5 6" key="1">
    <citation type="submission" date="2024-04" db="EMBL/GenBank/DDBJ databases">
        <title>Tritrichomonas musculus Genome.</title>
        <authorList>
            <person name="Alves-Ferreira E."/>
            <person name="Grigg M."/>
            <person name="Lorenzi H."/>
            <person name="Galac M."/>
        </authorList>
    </citation>
    <scope>NUCLEOTIDE SEQUENCE [LARGE SCALE GENOMIC DNA]</scope>
    <source>
        <strain evidence="5 6">EAF2021</strain>
    </source>
</reference>
<keyword evidence="6" id="KW-1185">Reference proteome</keyword>
<evidence type="ECO:0000256" key="2">
    <source>
        <dbReference type="ARBA" id="ARBA00023043"/>
    </source>
</evidence>
<dbReference type="PANTHER" id="PTHR24198">
    <property type="entry name" value="ANKYRIN REPEAT AND PROTEIN KINASE DOMAIN-CONTAINING PROTEIN"/>
    <property type="match status" value="1"/>
</dbReference>
<feature type="region of interest" description="Disordered" evidence="4">
    <location>
        <begin position="24"/>
        <end position="47"/>
    </location>
</feature>
<dbReference type="PANTHER" id="PTHR24198:SF165">
    <property type="entry name" value="ANKYRIN REPEAT-CONTAINING PROTEIN-RELATED"/>
    <property type="match status" value="1"/>
</dbReference>
<feature type="repeat" description="ANK" evidence="3">
    <location>
        <begin position="48"/>
        <end position="72"/>
    </location>
</feature>
<gene>
    <name evidence="5" type="ORF">M9Y10_042028</name>
</gene>
<sequence>MLSTINVNKKYTFKLDKKLDGYHYDEDNQGNEEEEQPGDNERDKKQTIKKTALHMAVEKGNIEIVRLILNHNKIDVNSRMKYKLIKRLLKIDLQKTALQIAIQNKDVEIVKLPLEQPSISINERVPYKLDREPKGAKC</sequence>
<feature type="compositionally biased region" description="Acidic residues" evidence="4">
    <location>
        <begin position="27"/>
        <end position="38"/>
    </location>
</feature>
<comment type="caution">
    <text evidence="5">The sequence shown here is derived from an EMBL/GenBank/DDBJ whole genome shotgun (WGS) entry which is preliminary data.</text>
</comment>
<evidence type="ECO:0000313" key="6">
    <source>
        <dbReference type="Proteomes" id="UP001470230"/>
    </source>
</evidence>
<organism evidence="5 6">
    <name type="scientific">Tritrichomonas musculus</name>
    <dbReference type="NCBI Taxonomy" id="1915356"/>
    <lineage>
        <taxon>Eukaryota</taxon>
        <taxon>Metamonada</taxon>
        <taxon>Parabasalia</taxon>
        <taxon>Tritrichomonadida</taxon>
        <taxon>Tritrichomonadidae</taxon>
        <taxon>Tritrichomonas</taxon>
    </lineage>
</organism>
<dbReference type="PROSITE" id="PS50088">
    <property type="entry name" value="ANK_REPEAT"/>
    <property type="match status" value="1"/>
</dbReference>
<evidence type="ECO:0008006" key="7">
    <source>
        <dbReference type="Google" id="ProtNLM"/>
    </source>
</evidence>
<evidence type="ECO:0000256" key="3">
    <source>
        <dbReference type="PROSITE-ProRule" id="PRU00023"/>
    </source>
</evidence>
<dbReference type="InterPro" id="IPR002110">
    <property type="entry name" value="Ankyrin_rpt"/>
</dbReference>
<evidence type="ECO:0000256" key="1">
    <source>
        <dbReference type="ARBA" id="ARBA00022737"/>
    </source>
</evidence>
<protein>
    <recommendedName>
        <fullName evidence="7">Ankyrin repeat protein</fullName>
    </recommendedName>
</protein>
<accession>A0ABR2K671</accession>
<dbReference type="Pfam" id="PF12796">
    <property type="entry name" value="Ank_2"/>
    <property type="match status" value="1"/>
</dbReference>
<proteinExistence type="predicted"/>
<evidence type="ECO:0000256" key="4">
    <source>
        <dbReference type="SAM" id="MobiDB-lite"/>
    </source>
</evidence>
<name>A0ABR2K671_9EUKA</name>
<dbReference type="SMART" id="SM00248">
    <property type="entry name" value="ANK"/>
    <property type="match status" value="2"/>
</dbReference>